<sequence length="72" mass="7312">MTATSGVPSRTADGVIPDGDSAPLATRDADLRHHPGGEGVAACSRHRDVCGRMGAAQHRGLCPPPSAESLLP</sequence>
<evidence type="ECO:0000313" key="2">
    <source>
        <dbReference type="EMBL" id="CAA9543383.1"/>
    </source>
</evidence>
<feature type="region of interest" description="Disordered" evidence="1">
    <location>
        <begin position="1"/>
        <end position="42"/>
    </location>
</feature>
<organism evidence="2">
    <name type="scientific">uncultured Thermomicrobiales bacterium</name>
    <dbReference type="NCBI Taxonomy" id="1645740"/>
    <lineage>
        <taxon>Bacteria</taxon>
        <taxon>Pseudomonadati</taxon>
        <taxon>Thermomicrobiota</taxon>
        <taxon>Thermomicrobia</taxon>
        <taxon>Thermomicrobiales</taxon>
        <taxon>environmental samples</taxon>
    </lineage>
</organism>
<gene>
    <name evidence="2" type="ORF">AVDCRST_MAG19-99</name>
</gene>
<protein>
    <submittedName>
        <fullName evidence="2">Uncharacterized protein</fullName>
    </submittedName>
</protein>
<name>A0A6J4UAT8_9BACT</name>
<proteinExistence type="predicted"/>
<dbReference type="AlphaFoldDB" id="A0A6J4UAT8"/>
<accession>A0A6J4UAT8</accession>
<reference evidence="2" key="1">
    <citation type="submission" date="2020-02" db="EMBL/GenBank/DDBJ databases">
        <authorList>
            <person name="Meier V. D."/>
        </authorList>
    </citation>
    <scope>NUCLEOTIDE SEQUENCE</scope>
    <source>
        <strain evidence="2">AVDCRST_MAG19</strain>
    </source>
</reference>
<evidence type="ECO:0000256" key="1">
    <source>
        <dbReference type="SAM" id="MobiDB-lite"/>
    </source>
</evidence>
<dbReference type="EMBL" id="CADCWL010000005">
    <property type="protein sequence ID" value="CAA9543383.1"/>
    <property type="molecule type" value="Genomic_DNA"/>
</dbReference>
<feature type="compositionally biased region" description="Basic and acidic residues" evidence="1">
    <location>
        <begin position="27"/>
        <end position="36"/>
    </location>
</feature>